<evidence type="ECO:0008006" key="6">
    <source>
        <dbReference type="Google" id="ProtNLM"/>
    </source>
</evidence>
<dbReference type="PRINTS" id="PR00081">
    <property type="entry name" value="GDHRDH"/>
</dbReference>
<proteinExistence type="inferred from homology"/>
<dbReference type="EMBL" id="MU853851">
    <property type="protein sequence ID" value="KAK3937564.1"/>
    <property type="molecule type" value="Genomic_DNA"/>
</dbReference>
<evidence type="ECO:0000256" key="3">
    <source>
        <dbReference type="ARBA" id="ARBA00023002"/>
    </source>
</evidence>
<dbReference type="InterPro" id="IPR002347">
    <property type="entry name" value="SDR_fam"/>
</dbReference>
<accession>A0AAN6S200</accession>
<dbReference type="InterPro" id="IPR051122">
    <property type="entry name" value="SDR_DHRS6-like"/>
</dbReference>
<keyword evidence="5" id="KW-1185">Reference proteome</keyword>
<dbReference type="GO" id="GO:0016491">
    <property type="term" value="F:oxidoreductase activity"/>
    <property type="evidence" value="ECO:0007669"/>
    <property type="project" value="UniProtKB-KW"/>
</dbReference>
<evidence type="ECO:0000313" key="4">
    <source>
        <dbReference type="EMBL" id="KAK3937564.1"/>
    </source>
</evidence>
<dbReference type="PANTHER" id="PTHR43477:SF1">
    <property type="entry name" value="DIHYDROANTICAPSIN 7-DEHYDROGENASE"/>
    <property type="match status" value="1"/>
</dbReference>
<keyword evidence="3" id="KW-0560">Oxidoreductase</keyword>
<evidence type="ECO:0000256" key="2">
    <source>
        <dbReference type="ARBA" id="ARBA00022857"/>
    </source>
</evidence>
<gene>
    <name evidence="4" type="ORF">QBC46DRAFT_451881</name>
</gene>
<comment type="caution">
    <text evidence="4">The sequence shown here is derived from an EMBL/GenBank/DDBJ whole genome shotgun (WGS) entry which is preliminary data.</text>
</comment>
<dbReference type="Pfam" id="PF23441">
    <property type="entry name" value="SDR"/>
    <property type="match status" value="1"/>
</dbReference>
<dbReference type="Proteomes" id="UP001303473">
    <property type="component" value="Unassembled WGS sequence"/>
</dbReference>
<sequence length="262" mass="27410">MPDQQKYIKKLAGDRVLVIGGSAGIGYGVAEACVEEGCFVIITGSSPRSSQAALTKLQSSYPSATARLSAFAADLADEDNLEGNISTLFESVSKLLTDGVLDHVVYTAGDALSVLPLSDVTLAKAKQAGMVRFFAPLLVAKHALPFLTRSAKGSLTLTTGGVASKPSANWTVVGSYATALLGLTRQLALDMRPVRVNAVAPGAVDTGLWKGLTAEQKEEMEKKTATGRVGVVEDVAQTYLGILKDRNTTGSVVETNSGYLLM</sequence>
<organism evidence="4 5">
    <name type="scientific">Diplogelasinospora grovesii</name>
    <dbReference type="NCBI Taxonomy" id="303347"/>
    <lineage>
        <taxon>Eukaryota</taxon>
        <taxon>Fungi</taxon>
        <taxon>Dikarya</taxon>
        <taxon>Ascomycota</taxon>
        <taxon>Pezizomycotina</taxon>
        <taxon>Sordariomycetes</taxon>
        <taxon>Sordariomycetidae</taxon>
        <taxon>Sordariales</taxon>
        <taxon>Diplogelasinosporaceae</taxon>
        <taxon>Diplogelasinospora</taxon>
    </lineage>
</organism>
<name>A0AAN6S200_9PEZI</name>
<protein>
    <recommendedName>
        <fullName evidence="6">Short chain dehydrogenase</fullName>
    </recommendedName>
</protein>
<dbReference type="AlphaFoldDB" id="A0AAN6S200"/>
<dbReference type="SUPFAM" id="SSF51735">
    <property type="entry name" value="NAD(P)-binding Rossmann-fold domains"/>
    <property type="match status" value="1"/>
</dbReference>
<dbReference type="InterPro" id="IPR036291">
    <property type="entry name" value="NAD(P)-bd_dom_sf"/>
</dbReference>
<comment type="similarity">
    <text evidence="1">Belongs to the short-chain dehydrogenases/reductases (SDR) family.</text>
</comment>
<keyword evidence="2" id="KW-0521">NADP</keyword>
<dbReference type="InterPro" id="IPR057571">
    <property type="entry name" value="SDR_PhqE-like"/>
</dbReference>
<dbReference type="PANTHER" id="PTHR43477">
    <property type="entry name" value="DIHYDROANTICAPSIN 7-DEHYDROGENASE"/>
    <property type="match status" value="1"/>
</dbReference>
<evidence type="ECO:0000313" key="5">
    <source>
        <dbReference type="Proteomes" id="UP001303473"/>
    </source>
</evidence>
<dbReference type="Gene3D" id="3.40.50.720">
    <property type="entry name" value="NAD(P)-binding Rossmann-like Domain"/>
    <property type="match status" value="1"/>
</dbReference>
<dbReference type="CDD" id="cd05233">
    <property type="entry name" value="SDR_c"/>
    <property type="match status" value="1"/>
</dbReference>
<evidence type="ECO:0000256" key="1">
    <source>
        <dbReference type="ARBA" id="ARBA00006484"/>
    </source>
</evidence>
<reference evidence="5" key="1">
    <citation type="journal article" date="2023" name="Mol. Phylogenet. Evol.">
        <title>Genome-scale phylogeny and comparative genomics of the fungal order Sordariales.</title>
        <authorList>
            <person name="Hensen N."/>
            <person name="Bonometti L."/>
            <person name="Westerberg I."/>
            <person name="Brannstrom I.O."/>
            <person name="Guillou S."/>
            <person name="Cros-Aarteil S."/>
            <person name="Calhoun S."/>
            <person name="Haridas S."/>
            <person name="Kuo A."/>
            <person name="Mondo S."/>
            <person name="Pangilinan J."/>
            <person name="Riley R."/>
            <person name="LaButti K."/>
            <person name="Andreopoulos B."/>
            <person name="Lipzen A."/>
            <person name="Chen C."/>
            <person name="Yan M."/>
            <person name="Daum C."/>
            <person name="Ng V."/>
            <person name="Clum A."/>
            <person name="Steindorff A."/>
            <person name="Ohm R.A."/>
            <person name="Martin F."/>
            <person name="Silar P."/>
            <person name="Natvig D.O."/>
            <person name="Lalanne C."/>
            <person name="Gautier V."/>
            <person name="Ament-Velasquez S.L."/>
            <person name="Kruys A."/>
            <person name="Hutchinson M.I."/>
            <person name="Powell A.J."/>
            <person name="Barry K."/>
            <person name="Miller A.N."/>
            <person name="Grigoriev I.V."/>
            <person name="Debuchy R."/>
            <person name="Gladieux P."/>
            <person name="Hiltunen Thoren M."/>
            <person name="Johannesson H."/>
        </authorList>
    </citation>
    <scope>NUCLEOTIDE SEQUENCE [LARGE SCALE GENOMIC DNA]</scope>
    <source>
        <strain evidence="5">CBS 340.73</strain>
    </source>
</reference>